<organism evidence="4 5">
    <name type="scientific">Vreelandella aquamarina</name>
    <dbReference type="NCBI Taxonomy" id="77097"/>
    <lineage>
        <taxon>Bacteria</taxon>
        <taxon>Pseudomonadati</taxon>
        <taxon>Pseudomonadota</taxon>
        <taxon>Gammaproteobacteria</taxon>
        <taxon>Oceanospirillales</taxon>
        <taxon>Halomonadaceae</taxon>
        <taxon>Vreelandella</taxon>
    </lineage>
</organism>
<dbReference type="Gene3D" id="3.40.605.10">
    <property type="entry name" value="Aldehyde Dehydrogenase, Chain A, domain 1"/>
    <property type="match status" value="1"/>
</dbReference>
<name>A0A6F8XI80_9GAMM</name>
<reference evidence="4 5" key="1">
    <citation type="submission" date="2020-03" db="EMBL/GenBank/DDBJ databases">
        <title>Complete Genome Sequence of Halomonas meridiana strain Eplume2, isolated from hydrothermal-plume in the north east Pacific Ocean.</title>
        <authorList>
            <person name="Kurihara Y."/>
            <person name="Kawai S."/>
            <person name="Sakai A."/>
            <person name="Galipon J."/>
            <person name="Arakawa K."/>
        </authorList>
    </citation>
    <scope>NUCLEOTIDE SEQUENCE [LARGE SCALE GENOMIC DNA]</scope>
    <source>
        <strain evidence="4 5">Eplume2</strain>
    </source>
</reference>
<comment type="similarity">
    <text evidence="1">Belongs to the aldehyde dehydrogenase family.</text>
</comment>
<dbReference type="Gene3D" id="3.40.309.10">
    <property type="entry name" value="Aldehyde Dehydrogenase, Chain A, domain 2"/>
    <property type="match status" value="1"/>
</dbReference>
<dbReference type="CDD" id="cd07103">
    <property type="entry name" value="ALDH_F5_SSADH_GabD"/>
    <property type="match status" value="1"/>
</dbReference>
<proteinExistence type="inferred from homology"/>
<keyword evidence="5" id="KW-1185">Reference proteome</keyword>
<evidence type="ECO:0000313" key="4">
    <source>
        <dbReference type="EMBL" id="BCB73515.1"/>
    </source>
</evidence>
<dbReference type="Pfam" id="PF00171">
    <property type="entry name" value="Aldedh"/>
    <property type="match status" value="1"/>
</dbReference>
<dbReference type="InterPro" id="IPR015590">
    <property type="entry name" value="Aldehyde_DH_dom"/>
</dbReference>
<dbReference type="InterPro" id="IPR016163">
    <property type="entry name" value="Ald_DH_C"/>
</dbReference>
<dbReference type="InterPro" id="IPR016160">
    <property type="entry name" value="Ald_DH_CS_CYS"/>
</dbReference>
<dbReference type="RefSeq" id="WP_069183787.1">
    <property type="nucleotide sequence ID" value="NZ_AP022869.1"/>
</dbReference>
<dbReference type="Proteomes" id="UP000501053">
    <property type="component" value="Chromosome"/>
</dbReference>
<dbReference type="FunFam" id="3.40.605.10:FF:000033">
    <property type="entry name" value="NAD-dependent succinate-semialdehyde dehydrogenase"/>
    <property type="match status" value="1"/>
</dbReference>
<dbReference type="AlphaFoldDB" id="A0A6F8XI80"/>
<feature type="domain" description="Aldehyde dehydrogenase" evidence="3">
    <location>
        <begin position="14"/>
        <end position="472"/>
    </location>
</feature>
<dbReference type="EMBL" id="AP022869">
    <property type="protein sequence ID" value="BCB73515.1"/>
    <property type="molecule type" value="Genomic_DNA"/>
</dbReference>
<dbReference type="PANTHER" id="PTHR43353:SF5">
    <property type="entry name" value="SUCCINATE-SEMIALDEHYDE DEHYDROGENASE, MITOCHONDRIAL"/>
    <property type="match status" value="1"/>
</dbReference>
<dbReference type="GO" id="GO:0009450">
    <property type="term" value="P:gamma-aminobutyric acid catabolic process"/>
    <property type="evidence" value="ECO:0007669"/>
    <property type="project" value="TreeGrafter"/>
</dbReference>
<accession>A0A6F8XI80</accession>
<dbReference type="GO" id="GO:0004777">
    <property type="term" value="F:succinate-semialdehyde dehydrogenase (NAD+) activity"/>
    <property type="evidence" value="ECO:0007669"/>
    <property type="project" value="TreeGrafter"/>
</dbReference>
<gene>
    <name evidence="4" type="ORF">HMEPL2_38660</name>
</gene>
<dbReference type="InterPro" id="IPR050740">
    <property type="entry name" value="Aldehyde_DH_Superfamily"/>
</dbReference>
<sequence>MYPNLKMYIGGQFVDGHGESSQSVMNPSNNEVLATLPYASESDLDRALESSEQAFRLWKKEPAVERSRILRKVAELIRERAENTGRVLTLEQGKPVREAIGEVLSCAEHAEWHAEECRRIYGRVIPSRKSNVQQTALKEPIGVCVAFSPWNFPFSQAFRKVVAAIGAGCTVILKGSSDTPASVMLMAQIFHDAGLPKGVFNVVSGDSGMISEYLIRSPIVQKISFTGSTPVGRKLASLAGANMKRCTMELGGHAPVIVCDDADIDKAVKDLVGFKFRNAGQICICPTRFFVQRNIYNDFVSRFSEEVKTIKVGCGSDDSTTMGPLAQSRRVAEMQKFVDDACQKGGVLVTGGETPSGAGNFYPPTVLKDVPDDAMFMNDEPFGPIAGFVPFDSITEVLERANQLSFGLAAYAYTSSVSNAHRITNGLEAGMVSVNHIGLALAETPFGGVKESGYGREGGSETFDSYLATKFVTQMS</sequence>
<evidence type="ECO:0000256" key="2">
    <source>
        <dbReference type="ARBA" id="ARBA00023002"/>
    </source>
</evidence>
<dbReference type="InterPro" id="IPR016161">
    <property type="entry name" value="Ald_DH/histidinol_DH"/>
</dbReference>
<evidence type="ECO:0000313" key="5">
    <source>
        <dbReference type="Proteomes" id="UP000501053"/>
    </source>
</evidence>
<dbReference type="SUPFAM" id="SSF53720">
    <property type="entry name" value="ALDH-like"/>
    <property type="match status" value="1"/>
</dbReference>
<keyword evidence="2" id="KW-0560">Oxidoreductase</keyword>
<dbReference type="InterPro" id="IPR016162">
    <property type="entry name" value="Ald_DH_N"/>
</dbReference>
<evidence type="ECO:0000259" key="3">
    <source>
        <dbReference type="Pfam" id="PF00171"/>
    </source>
</evidence>
<dbReference type="PROSITE" id="PS00070">
    <property type="entry name" value="ALDEHYDE_DEHYDR_CYS"/>
    <property type="match status" value="1"/>
</dbReference>
<evidence type="ECO:0000256" key="1">
    <source>
        <dbReference type="ARBA" id="ARBA00009986"/>
    </source>
</evidence>
<dbReference type="FunFam" id="3.40.309.10:FF:000009">
    <property type="entry name" value="Aldehyde dehydrogenase A"/>
    <property type="match status" value="1"/>
</dbReference>
<dbReference type="PANTHER" id="PTHR43353">
    <property type="entry name" value="SUCCINATE-SEMIALDEHYDE DEHYDROGENASE, MITOCHONDRIAL"/>
    <property type="match status" value="1"/>
</dbReference>
<protein>
    <submittedName>
        <fullName evidence="4">NAD-dependent succinate-semialdehyde dehydrogenase</fullName>
    </submittedName>
</protein>